<dbReference type="Proteomes" id="UP001230654">
    <property type="component" value="Unassembled WGS sequence"/>
</dbReference>
<dbReference type="RefSeq" id="WP_307160751.1">
    <property type="nucleotide sequence ID" value="NZ_JAUSWV010000001.1"/>
</dbReference>
<dbReference type="Pfam" id="PF13560">
    <property type="entry name" value="HTH_31"/>
    <property type="match status" value="1"/>
</dbReference>
<comment type="caution">
    <text evidence="2">The sequence shown here is derived from an EMBL/GenBank/DDBJ whole genome shotgun (WGS) entry which is preliminary data.</text>
</comment>
<dbReference type="PANTHER" id="PTHR35010">
    <property type="entry name" value="BLL4672 PROTEIN-RELATED"/>
    <property type="match status" value="1"/>
</dbReference>
<dbReference type="EMBL" id="JAUSWV010000001">
    <property type="protein sequence ID" value="MDQ0578074.1"/>
    <property type="molecule type" value="Genomic_DNA"/>
</dbReference>
<proteinExistence type="predicted"/>
<name>A0ABU0NG56_STRRH</name>
<dbReference type="CDD" id="cd00093">
    <property type="entry name" value="HTH_XRE"/>
    <property type="match status" value="1"/>
</dbReference>
<sequence length="285" mass="30564">MNLRQLGEILKAHRERIPPDALGFPLKAGPDRRRVSGLRRDEVARLAGISRDYYSSLEQGRGARPSAATLAGLSRALRLEWAQRAELFDLAGHPLPGGGGLQHVQPGVLFLMDRMSAWPALVFDEAGEVLVQNELAMALLGDLVSGRGARGGIVERFFTDPAFRGRFAQAGHEAVAQFLAAMVRRAQSSWPAEGPAAGAVARLAAASPEFARLWSAAGRLEQAGLTSVEFAHPSLGPITLSCSCMLTPRMRQWLVWFTAAPGSVAADQLALLEVMGIQSMPPSQP</sequence>
<accession>A0ABU0NG56</accession>
<dbReference type="InterPro" id="IPR010982">
    <property type="entry name" value="Lambda_DNA-bd_dom_sf"/>
</dbReference>
<dbReference type="Gene3D" id="1.10.260.40">
    <property type="entry name" value="lambda repressor-like DNA-binding domains"/>
    <property type="match status" value="1"/>
</dbReference>
<dbReference type="SMART" id="SM00530">
    <property type="entry name" value="HTH_XRE"/>
    <property type="match status" value="1"/>
</dbReference>
<feature type="domain" description="HTH cro/C1-type" evidence="1">
    <location>
        <begin position="37"/>
        <end position="84"/>
    </location>
</feature>
<dbReference type="SUPFAM" id="SSF47413">
    <property type="entry name" value="lambda repressor-like DNA-binding domains"/>
    <property type="match status" value="1"/>
</dbReference>
<protein>
    <submittedName>
        <fullName evidence="2">Transcriptional regulator with XRE-family HTH domain</fullName>
    </submittedName>
</protein>
<evidence type="ECO:0000259" key="1">
    <source>
        <dbReference type="PROSITE" id="PS50943"/>
    </source>
</evidence>
<organism evidence="2 3">
    <name type="scientific">Streptomyces rishiriensis</name>
    <dbReference type="NCBI Taxonomy" id="68264"/>
    <lineage>
        <taxon>Bacteria</taxon>
        <taxon>Bacillati</taxon>
        <taxon>Actinomycetota</taxon>
        <taxon>Actinomycetes</taxon>
        <taxon>Kitasatosporales</taxon>
        <taxon>Streptomycetaceae</taxon>
        <taxon>Streptomyces</taxon>
    </lineage>
</organism>
<dbReference type="Pfam" id="PF17765">
    <property type="entry name" value="MLTR_LBD"/>
    <property type="match status" value="1"/>
</dbReference>
<reference evidence="2 3" key="1">
    <citation type="submission" date="2023-07" db="EMBL/GenBank/DDBJ databases">
        <title>Comparative genomics of wheat-associated soil bacteria to identify genetic determinants of phenazine resistance.</title>
        <authorList>
            <person name="Mouncey N."/>
        </authorList>
    </citation>
    <scope>NUCLEOTIDE SEQUENCE [LARGE SCALE GENOMIC DNA]</scope>
    <source>
        <strain evidence="2 3">B2I6</strain>
    </source>
</reference>
<dbReference type="PROSITE" id="PS50943">
    <property type="entry name" value="HTH_CROC1"/>
    <property type="match status" value="1"/>
</dbReference>
<evidence type="ECO:0000313" key="2">
    <source>
        <dbReference type="EMBL" id="MDQ0578074.1"/>
    </source>
</evidence>
<gene>
    <name evidence="2" type="ORF">QF030_000252</name>
</gene>
<keyword evidence="3" id="KW-1185">Reference proteome</keyword>
<evidence type="ECO:0000313" key="3">
    <source>
        <dbReference type="Proteomes" id="UP001230654"/>
    </source>
</evidence>
<dbReference type="InterPro" id="IPR041413">
    <property type="entry name" value="MLTR_LBD"/>
</dbReference>
<dbReference type="PANTHER" id="PTHR35010:SF2">
    <property type="entry name" value="BLL4672 PROTEIN"/>
    <property type="match status" value="1"/>
</dbReference>
<dbReference type="InterPro" id="IPR001387">
    <property type="entry name" value="Cro/C1-type_HTH"/>
</dbReference>
<dbReference type="Gene3D" id="3.30.450.180">
    <property type="match status" value="1"/>
</dbReference>